<protein>
    <submittedName>
        <fullName evidence="1">Uncharacterized protein</fullName>
    </submittedName>
</protein>
<evidence type="ECO:0000313" key="1">
    <source>
        <dbReference type="EMBL" id="AUW46053.1"/>
    </source>
</evidence>
<dbReference type="Proteomes" id="UP000238523">
    <property type="component" value="Plasmid pRLN1"/>
</dbReference>
<sequence length="55" mass="6570">MIIQKMQLINLNNFLGVSIIVLQNSKGEHNAEPSLFSYRRRRNCTFRTLKHLIRR</sequence>
<organism evidence="1 2">
    <name type="scientific">Rhizobium leguminosarum</name>
    <dbReference type="NCBI Taxonomy" id="384"/>
    <lineage>
        <taxon>Bacteria</taxon>
        <taxon>Pseudomonadati</taxon>
        <taxon>Pseudomonadota</taxon>
        <taxon>Alphaproteobacteria</taxon>
        <taxon>Hyphomicrobiales</taxon>
        <taxon>Rhizobiaceae</taxon>
        <taxon>Rhizobium/Agrobacterium group</taxon>
        <taxon>Rhizobium</taxon>
    </lineage>
</organism>
<dbReference type="EMBL" id="CP025013">
    <property type="protein sequence ID" value="AUW46053.1"/>
    <property type="molecule type" value="Genomic_DNA"/>
</dbReference>
<gene>
    <name evidence="1" type="ORF">CUJ84_pRLN1000595</name>
</gene>
<geneLocation type="plasmid" evidence="2">
    <name>prln1</name>
</geneLocation>
<evidence type="ECO:0000313" key="2">
    <source>
        <dbReference type="Proteomes" id="UP000238523"/>
    </source>
</evidence>
<dbReference type="AlphaFoldDB" id="A0A2K9ZCS3"/>
<reference evidence="1 2" key="1">
    <citation type="submission" date="2017-11" db="EMBL/GenBank/DDBJ databases">
        <title>Complete genome of Rhizobium leguminosarum Norway, an ineffective micro-symbiont.</title>
        <authorList>
            <person name="Hoffrichter A."/>
            <person name="Liang J."/>
            <person name="Brachmann A."/>
            <person name="Marin M."/>
        </authorList>
    </citation>
    <scope>NUCLEOTIDE SEQUENCE [LARGE SCALE GENOMIC DNA]</scope>
    <source>
        <strain evidence="1 2">Norway</strain>
        <plasmid evidence="2">Plasmid prln1</plasmid>
    </source>
</reference>
<name>A0A2K9ZCS3_RHILE</name>
<accession>A0A2K9ZCS3</accession>
<keyword evidence="1" id="KW-0614">Plasmid</keyword>
<proteinExistence type="predicted"/>